<keyword evidence="1" id="KW-0732">Signal</keyword>
<reference evidence="2 3" key="1">
    <citation type="submission" date="2015-03" db="EMBL/GenBank/DDBJ databases">
        <title>Draft genome sequence of Luteibacter yeojuensis strain SU11.</title>
        <authorList>
            <person name="Sulaiman J."/>
            <person name="Priya K."/>
            <person name="Chan K.-G."/>
        </authorList>
    </citation>
    <scope>NUCLEOTIDE SEQUENCE [LARGE SCALE GENOMIC DNA]</scope>
    <source>
        <strain evidence="2 3">SU11</strain>
    </source>
</reference>
<dbReference type="OrthoDB" id="5956991at2"/>
<dbReference type="RefSeq" id="WP_045829577.1">
    <property type="nucleotide sequence ID" value="NZ_JZRB01000021.1"/>
</dbReference>
<organism evidence="2 3">
    <name type="scientific">Luteibacter yeojuensis</name>
    <dbReference type="NCBI Taxonomy" id="345309"/>
    <lineage>
        <taxon>Bacteria</taxon>
        <taxon>Pseudomonadati</taxon>
        <taxon>Pseudomonadota</taxon>
        <taxon>Gammaproteobacteria</taxon>
        <taxon>Lysobacterales</taxon>
        <taxon>Rhodanobacteraceae</taxon>
        <taxon>Luteibacter</taxon>
    </lineage>
</organism>
<feature type="signal peptide" evidence="1">
    <location>
        <begin position="1"/>
        <end position="23"/>
    </location>
</feature>
<protein>
    <submittedName>
        <fullName evidence="2">Uncharacterized protein</fullName>
    </submittedName>
</protein>
<evidence type="ECO:0000256" key="1">
    <source>
        <dbReference type="SAM" id="SignalP"/>
    </source>
</evidence>
<dbReference type="Proteomes" id="UP000033651">
    <property type="component" value="Unassembled WGS sequence"/>
</dbReference>
<dbReference type="AlphaFoldDB" id="A0A0F3KS84"/>
<feature type="chain" id="PRO_5002463089" evidence="1">
    <location>
        <begin position="24"/>
        <end position="134"/>
    </location>
</feature>
<dbReference type="PATRIC" id="fig|345309.4.peg.1491"/>
<evidence type="ECO:0000313" key="3">
    <source>
        <dbReference type="Proteomes" id="UP000033651"/>
    </source>
</evidence>
<proteinExistence type="predicted"/>
<dbReference type="EMBL" id="JZRB01000021">
    <property type="protein sequence ID" value="KJV33832.1"/>
    <property type="molecule type" value="Genomic_DNA"/>
</dbReference>
<sequence length="134" mass="14393">MSPSFRFVLALAAAVGLASPALASKDAPPDQLAKIMEGRVAGTPQNCISLPQVYGMQIIEKKTIAYRIGSTWYVNQLRSGAESLNADDVLVTRTFGSQLCSLDTVKLVDRFAGGLRGFVVLGPFTPYKLADKKN</sequence>
<keyword evidence="3" id="KW-1185">Reference proteome</keyword>
<gene>
    <name evidence="2" type="ORF">VI08_10760</name>
</gene>
<evidence type="ECO:0000313" key="2">
    <source>
        <dbReference type="EMBL" id="KJV33832.1"/>
    </source>
</evidence>
<name>A0A0F3KS84_9GAMM</name>
<comment type="caution">
    <text evidence="2">The sequence shown here is derived from an EMBL/GenBank/DDBJ whole genome shotgun (WGS) entry which is preliminary data.</text>
</comment>
<accession>A0A0F3KS84</accession>